<evidence type="ECO:0000313" key="2">
    <source>
        <dbReference type="EMBL" id="EFX03659.1"/>
    </source>
</evidence>
<proteinExistence type="predicted"/>
<dbReference type="eggNOG" id="ENOG502RQR3">
    <property type="taxonomic scope" value="Eukaryota"/>
</dbReference>
<dbReference type="EMBL" id="GL629765">
    <property type="protein sequence ID" value="EFX03659.1"/>
    <property type="molecule type" value="Genomic_DNA"/>
</dbReference>
<dbReference type="InParanoid" id="F0XFU3"/>
<sequence>MANSGASHTVGAVTGRARVSKKRPATDDFVTALPSAAKRKVIIKVPPSLIAGRHDIKEAQFGGEGVPLKNIGSKKSAFKTGAQPYIKAESIDDEKHGLVDTIDSITTAGASRTATATLEWETYRHCKPPVRIVIVGRWRAAWLASTARRCRKADEVAERAAEDARIERCKAVMAHMYMEYISCDRDSFSIAADKPFLRRLARTHMTDLAIDAIRVYLRENIMNTADYVEMMKWYDSELTEQRERRETVANRDAQEATVN</sequence>
<accession>F0XFU3</accession>
<dbReference type="Proteomes" id="UP000007796">
    <property type="component" value="Unassembled WGS sequence"/>
</dbReference>
<name>F0XFU3_GROCL</name>
<dbReference type="RefSeq" id="XP_014173141.1">
    <property type="nucleotide sequence ID" value="XM_014317666.1"/>
</dbReference>
<reference evidence="2 3" key="1">
    <citation type="journal article" date="2011" name="Proc. Natl. Acad. Sci. U.S.A.">
        <title>Genome and transcriptome analyses of the mountain pine beetle-fungal symbiont Grosmannia clavigera, a lodgepole pine pathogen.</title>
        <authorList>
            <person name="DiGuistini S."/>
            <person name="Wang Y."/>
            <person name="Liao N.Y."/>
            <person name="Taylor G."/>
            <person name="Tanguay P."/>
            <person name="Feau N."/>
            <person name="Henrissat B."/>
            <person name="Chan S.K."/>
            <person name="Hesse-Orce U."/>
            <person name="Alamouti S.M."/>
            <person name="Tsui C.K.M."/>
            <person name="Docking R.T."/>
            <person name="Levasseur A."/>
            <person name="Haridas S."/>
            <person name="Robertson G."/>
            <person name="Birol I."/>
            <person name="Holt R.A."/>
            <person name="Marra M.A."/>
            <person name="Hamelin R.C."/>
            <person name="Hirst M."/>
            <person name="Jones S.J.M."/>
            <person name="Bohlmann J."/>
            <person name="Breuil C."/>
        </authorList>
    </citation>
    <scope>NUCLEOTIDE SEQUENCE [LARGE SCALE GENOMIC DNA]</scope>
    <source>
        <strain evidence="3">kw1407 / UAMH 11150</strain>
    </source>
</reference>
<organism evidence="3">
    <name type="scientific">Grosmannia clavigera (strain kw1407 / UAMH 11150)</name>
    <name type="common">Blue stain fungus</name>
    <name type="synonym">Graphiocladiella clavigera</name>
    <dbReference type="NCBI Taxonomy" id="655863"/>
    <lineage>
        <taxon>Eukaryota</taxon>
        <taxon>Fungi</taxon>
        <taxon>Dikarya</taxon>
        <taxon>Ascomycota</taxon>
        <taxon>Pezizomycotina</taxon>
        <taxon>Sordariomycetes</taxon>
        <taxon>Sordariomycetidae</taxon>
        <taxon>Ophiostomatales</taxon>
        <taxon>Ophiostomataceae</taxon>
        <taxon>Leptographium</taxon>
    </lineage>
</organism>
<dbReference type="GeneID" id="25979239"/>
<protein>
    <submittedName>
        <fullName evidence="2">Uncharacterized protein</fullName>
    </submittedName>
</protein>
<evidence type="ECO:0000256" key="1">
    <source>
        <dbReference type="SAM" id="MobiDB-lite"/>
    </source>
</evidence>
<dbReference type="HOGENOM" id="CLU_1073840_0_0_1"/>
<keyword evidence="3" id="KW-1185">Reference proteome</keyword>
<feature type="region of interest" description="Disordered" evidence="1">
    <location>
        <begin position="1"/>
        <end position="24"/>
    </location>
</feature>
<gene>
    <name evidence="2" type="ORF">CMQ_587</name>
</gene>
<dbReference type="AlphaFoldDB" id="F0XFU3"/>
<evidence type="ECO:0000313" key="3">
    <source>
        <dbReference type="Proteomes" id="UP000007796"/>
    </source>
</evidence>